<dbReference type="GO" id="GO:0016491">
    <property type="term" value="F:oxidoreductase activity"/>
    <property type="evidence" value="ECO:0007669"/>
    <property type="project" value="InterPro"/>
</dbReference>
<feature type="transmembrane region" description="Helical" evidence="1">
    <location>
        <begin position="12"/>
        <end position="33"/>
    </location>
</feature>
<evidence type="ECO:0008006" key="4">
    <source>
        <dbReference type="Google" id="ProtNLM"/>
    </source>
</evidence>
<dbReference type="NCBIfam" id="NF040970">
    <property type="entry name" value="memb_ExtQ"/>
    <property type="match status" value="1"/>
</dbReference>
<keyword evidence="3" id="KW-1185">Reference proteome</keyword>
<feature type="transmembrane region" description="Helical" evidence="1">
    <location>
        <begin position="104"/>
        <end position="126"/>
    </location>
</feature>
<protein>
    <recommendedName>
        <fullName evidence="4">Cytochrome B6</fullName>
    </recommendedName>
</protein>
<dbReference type="InterPro" id="IPR036150">
    <property type="entry name" value="Cyt_b/b6_C_sf"/>
</dbReference>
<proteinExistence type="predicted"/>
<name>A0A1H4CQ67_9BACT</name>
<dbReference type="GO" id="GO:0016020">
    <property type="term" value="C:membrane"/>
    <property type="evidence" value="ECO:0007669"/>
    <property type="project" value="InterPro"/>
</dbReference>
<dbReference type="EMBL" id="FNQN01000008">
    <property type="protein sequence ID" value="SEA62561.1"/>
    <property type="molecule type" value="Genomic_DNA"/>
</dbReference>
<evidence type="ECO:0000313" key="2">
    <source>
        <dbReference type="EMBL" id="SEA62561.1"/>
    </source>
</evidence>
<dbReference type="GO" id="GO:0009055">
    <property type="term" value="F:electron transfer activity"/>
    <property type="evidence" value="ECO:0007669"/>
    <property type="project" value="InterPro"/>
</dbReference>
<evidence type="ECO:0000313" key="3">
    <source>
        <dbReference type="Proteomes" id="UP000199409"/>
    </source>
</evidence>
<dbReference type="InterPro" id="IPR027387">
    <property type="entry name" value="Cytb/b6-like_sf"/>
</dbReference>
<sequence>MSDYIKSSPYFFRIIKISFVALTLVLLLFAWFIPAPLQGPADISHVPNPSKSAWFLMWTQELVSYSSLMVYLILALGLVFILLPWLPVSPPAEEARWFGKDQKIVNLMTLFSFIGIVVLTVIAMYFRGENWSFVFGF</sequence>
<accession>A0A1H4CQ67</accession>
<gene>
    <name evidence="2" type="ORF">SAMN05660420_02667</name>
</gene>
<dbReference type="RefSeq" id="WP_092349539.1">
    <property type="nucleotide sequence ID" value="NZ_FNQN01000008.1"/>
</dbReference>
<keyword evidence="1" id="KW-0472">Membrane</keyword>
<dbReference type="Proteomes" id="UP000199409">
    <property type="component" value="Unassembled WGS sequence"/>
</dbReference>
<keyword evidence="1" id="KW-1133">Transmembrane helix</keyword>
<reference evidence="2 3" key="1">
    <citation type="submission" date="2016-10" db="EMBL/GenBank/DDBJ databases">
        <authorList>
            <person name="de Groot N.N."/>
        </authorList>
    </citation>
    <scope>NUCLEOTIDE SEQUENCE [LARGE SCALE GENOMIC DNA]</scope>
    <source>
        <strain evidence="2 3">DSM 7343</strain>
    </source>
</reference>
<dbReference type="Gene3D" id="1.20.810.10">
    <property type="entry name" value="Cytochrome Bc1 Complex, Chain C"/>
    <property type="match status" value="1"/>
</dbReference>
<dbReference type="OrthoDB" id="5398501at2"/>
<dbReference type="STRING" id="37625.SAMN05660420_02667"/>
<dbReference type="SUPFAM" id="SSF81648">
    <property type="entry name" value="a domain/subunit of cytochrome bc1 complex (Ubiquinol-cytochrome c reductase)"/>
    <property type="match status" value="1"/>
</dbReference>
<evidence type="ECO:0000256" key="1">
    <source>
        <dbReference type="SAM" id="Phobius"/>
    </source>
</evidence>
<organism evidence="2 3">
    <name type="scientific">Desulfuromusa kysingii</name>
    <dbReference type="NCBI Taxonomy" id="37625"/>
    <lineage>
        <taxon>Bacteria</taxon>
        <taxon>Pseudomonadati</taxon>
        <taxon>Thermodesulfobacteriota</taxon>
        <taxon>Desulfuromonadia</taxon>
        <taxon>Desulfuromonadales</taxon>
        <taxon>Geopsychrobacteraceae</taxon>
        <taxon>Desulfuromusa</taxon>
    </lineage>
</organism>
<dbReference type="AlphaFoldDB" id="A0A1H4CQ67"/>
<feature type="transmembrane region" description="Helical" evidence="1">
    <location>
        <begin position="62"/>
        <end position="83"/>
    </location>
</feature>
<keyword evidence="1" id="KW-0812">Transmembrane</keyword>